<protein>
    <submittedName>
        <fullName evidence="1">Uncharacterized protein</fullName>
    </submittedName>
</protein>
<evidence type="ECO:0000313" key="1">
    <source>
        <dbReference type="EMBL" id="DAF64896.1"/>
    </source>
</evidence>
<proteinExistence type="predicted"/>
<sequence length="108" mass="12808">MSYWIGLVEPDRKHREIDEFGVHCSWNFRNMMEHLPCGWVRDWQGKQASDMIELVHQSVRLVGLNPRQYQKYEIDSNRNLGTVINCYDILTRCYIGFIKYPDGIIAID</sequence>
<reference evidence="1" key="1">
    <citation type="journal article" date="2021" name="Proc. Natl. Acad. Sci. U.S.A.">
        <title>A Catalog of Tens of Thousands of Viruses from Human Metagenomes Reveals Hidden Associations with Chronic Diseases.</title>
        <authorList>
            <person name="Tisza M.J."/>
            <person name="Buck C.B."/>
        </authorList>
    </citation>
    <scope>NUCLEOTIDE SEQUENCE</scope>
    <source>
        <strain evidence="1">CttqT1</strain>
    </source>
</reference>
<name>A0A8S5TP44_9CAUD</name>
<dbReference type="EMBL" id="BK032869">
    <property type="protein sequence ID" value="DAF64896.1"/>
    <property type="molecule type" value="Genomic_DNA"/>
</dbReference>
<organism evidence="1">
    <name type="scientific">Siphoviridae sp. cttqT1</name>
    <dbReference type="NCBI Taxonomy" id="2827961"/>
    <lineage>
        <taxon>Viruses</taxon>
        <taxon>Duplodnaviria</taxon>
        <taxon>Heunggongvirae</taxon>
        <taxon>Uroviricota</taxon>
        <taxon>Caudoviricetes</taxon>
    </lineage>
</organism>
<accession>A0A8S5TP44</accession>